<accession>A0A2W7IXA0</accession>
<sequence length="237" mass="28161">MLTKKEKERLFLEKYLDQLEEKFEIESTESPDFILTRNNYKIGCEITDFYSDYSDTGSILKRSEVYVNRLHKIARKRIKERYPKGYSITIHYNHIVINHLKFIEEAKSLEEEIRNYINERQIINPTPNIRRVTILKRNHSTIINLSVTSNYEDTKEEYINCIVKSKSQLASKWFSNFESNWLIICAGASRSSDLDLRDISSNDKFELHNWNKIILVDIFTSEILEIKENSKINYIAF</sequence>
<comment type="caution">
    <text evidence="1">The sequence shown here is derived from an EMBL/GenBank/DDBJ whole genome shotgun (WGS) entry which is preliminary data.</text>
</comment>
<dbReference type="RefSeq" id="WP_111539793.1">
    <property type="nucleotide sequence ID" value="NZ_QKYV01000001.1"/>
</dbReference>
<reference evidence="1 2" key="1">
    <citation type="submission" date="2018-06" db="EMBL/GenBank/DDBJ databases">
        <title>Genomic Encyclopedia of Archaeal and Bacterial Type Strains, Phase II (KMG-II): from individual species to whole genera.</title>
        <authorList>
            <person name="Goeker M."/>
        </authorList>
    </citation>
    <scope>NUCLEOTIDE SEQUENCE [LARGE SCALE GENOMIC DNA]</scope>
    <source>
        <strain evidence="1 2">DSM 15361</strain>
    </source>
</reference>
<keyword evidence="2" id="KW-1185">Reference proteome</keyword>
<gene>
    <name evidence="1" type="ORF">LX95_00458</name>
</gene>
<evidence type="ECO:0000313" key="2">
    <source>
        <dbReference type="Proteomes" id="UP000249542"/>
    </source>
</evidence>
<dbReference type="Proteomes" id="UP000249542">
    <property type="component" value="Unassembled WGS sequence"/>
</dbReference>
<proteinExistence type="predicted"/>
<evidence type="ECO:0000313" key="1">
    <source>
        <dbReference type="EMBL" id="PZW44127.1"/>
    </source>
</evidence>
<name>A0A2W7IXA0_9FLAO</name>
<protein>
    <submittedName>
        <fullName evidence="1">Uncharacterized protein</fullName>
    </submittedName>
</protein>
<dbReference type="EMBL" id="QKYV01000001">
    <property type="protein sequence ID" value="PZW44127.1"/>
    <property type="molecule type" value="Genomic_DNA"/>
</dbReference>
<dbReference type="AlphaFoldDB" id="A0A2W7IXA0"/>
<organism evidence="1 2">
    <name type="scientific">Mesonia algae</name>
    <dbReference type="NCBI Taxonomy" id="213248"/>
    <lineage>
        <taxon>Bacteria</taxon>
        <taxon>Pseudomonadati</taxon>
        <taxon>Bacteroidota</taxon>
        <taxon>Flavobacteriia</taxon>
        <taxon>Flavobacteriales</taxon>
        <taxon>Flavobacteriaceae</taxon>
        <taxon>Mesonia</taxon>
    </lineage>
</organism>